<dbReference type="PROSITE" id="PS50885">
    <property type="entry name" value="HAMP"/>
    <property type="match status" value="1"/>
</dbReference>
<comment type="caution">
    <text evidence="23">The sequence shown here is derived from an EMBL/GenBank/DDBJ whole genome shotgun (WGS) entry which is preliminary data.</text>
</comment>
<evidence type="ECO:0000256" key="12">
    <source>
        <dbReference type="ARBA" id="ARBA00022777"/>
    </source>
</evidence>
<dbReference type="PROSITE" id="PS50112">
    <property type="entry name" value="PAS"/>
    <property type="match status" value="1"/>
</dbReference>
<evidence type="ECO:0000313" key="24">
    <source>
        <dbReference type="Proteomes" id="UP001375743"/>
    </source>
</evidence>
<dbReference type="InterPro" id="IPR013655">
    <property type="entry name" value="PAS_fold_3"/>
</dbReference>
<keyword evidence="10" id="KW-0677">Repeat</keyword>
<dbReference type="Gene3D" id="6.10.340.10">
    <property type="match status" value="1"/>
</dbReference>
<dbReference type="NCBIfam" id="TIGR00229">
    <property type="entry name" value="sensory_box"/>
    <property type="match status" value="1"/>
</dbReference>
<dbReference type="CDD" id="cd12914">
    <property type="entry name" value="PDC1_DGC_like"/>
    <property type="match status" value="1"/>
</dbReference>
<dbReference type="InterPro" id="IPR000700">
    <property type="entry name" value="PAS-assoc_C"/>
</dbReference>
<keyword evidence="14" id="KW-0157">Chromophore</keyword>
<evidence type="ECO:0000256" key="14">
    <source>
        <dbReference type="ARBA" id="ARBA00022991"/>
    </source>
</evidence>
<dbReference type="InterPro" id="IPR000014">
    <property type="entry name" value="PAS"/>
</dbReference>
<feature type="region of interest" description="Disordered" evidence="18">
    <location>
        <begin position="695"/>
        <end position="717"/>
    </location>
</feature>
<keyword evidence="4" id="KW-0600">Photoreceptor protein</keyword>
<dbReference type="Pfam" id="PF07568">
    <property type="entry name" value="HisKA_2"/>
    <property type="match status" value="1"/>
</dbReference>
<dbReference type="PANTHER" id="PTHR41523">
    <property type="entry name" value="TWO-COMPONENT SYSTEM SENSOR PROTEIN"/>
    <property type="match status" value="1"/>
</dbReference>
<dbReference type="InterPro" id="IPR011495">
    <property type="entry name" value="Sig_transdc_His_kin_sub2_dim/P"/>
</dbReference>
<evidence type="ECO:0000256" key="7">
    <source>
        <dbReference type="ARBA" id="ARBA00022630"/>
    </source>
</evidence>
<keyword evidence="16" id="KW-0675">Receptor</keyword>
<dbReference type="SUPFAM" id="SSF55874">
    <property type="entry name" value="ATPase domain of HSP90 chaperone/DNA topoisomerase II/histidine kinase"/>
    <property type="match status" value="1"/>
</dbReference>
<dbReference type="InterPro" id="IPR036890">
    <property type="entry name" value="HATPase_C_sf"/>
</dbReference>
<dbReference type="EC" id="2.7.13.3" evidence="3"/>
<dbReference type="InterPro" id="IPR011102">
    <property type="entry name" value="Sig_transdc_His_kinase_HWE"/>
</dbReference>
<evidence type="ECO:0000256" key="18">
    <source>
        <dbReference type="SAM" id="MobiDB-lite"/>
    </source>
</evidence>
<keyword evidence="12 23" id="KW-0418">Kinase</keyword>
<evidence type="ECO:0000256" key="13">
    <source>
        <dbReference type="ARBA" id="ARBA00022840"/>
    </source>
</evidence>
<dbReference type="Pfam" id="PF02518">
    <property type="entry name" value="HATPase_c"/>
    <property type="match status" value="1"/>
</dbReference>
<evidence type="ECO:0000259" key="21">
    <source>
        <dbReference type="PROSITE" id="PS50113"/>
    </source>
</evidence>
<keyword evidence="5" id="KW-0597">Phosphoprotein</keyword>
<evidence type="ECO:0000259" key="22">
    <source>
        <dbReference type="PROSITE" id="PS50885"/>
    </source>
</evidence>
<keyword evidence="17" id="KW-0175">Coiled coil</keyword>
<dbReference type="SUPFAM" id="SSF158472">
    <property type="entry name" value="HAMP domain-like"/>
    <property type="match status" value="1"/>
</dbReference>
<protein>
    <recommendedName>
        <fullName evidence="3">histidine kinase</fullName>
        <ecNumber evidence="3">2.7.13.3</ecNumber>
    </recommendedName>
</protein>
<evidence type="ECO:0000256" key="10">
    <source>
        <dbReference type="ARBA" id="ARBA00022737"/>
    </source>
</evidence>
<feature type="coiled-coil region" evidence="17">
    <location>
        <begin position="343"/>
        <end position="373"/>
    </location>
</feature>
<dbReference type="PROSITE" id="PS50113">
    <property type="entry name" value="PAC"/>
    <property type="match status" value="1"/>
</dbReference>
<organism evidence="23 24">
    <name type="scientific">Benzoatithermus flavus</name>
    <dbReference type="NCBI Taxonomy" id="3108223"/>
    <lineage>
        <taxon>Bacteria</taxon>
        <taxon>Pseudomonadati</taxon>
        <taxon>Pseudomonadota</taxon>
        <taxon>Alphaproteobacteria</taxon>
        <taxon>Geminicoccales</taxon>
        <taxon>Geminicoccaceae</taxon>
        <taxon>Benzoatithermus</taxon>
    </lineage>
</organism>
<keyword evidence="7" id="KW-0285">Flavoprotein</keyword>
<evidence type="ECO:0000256" key="3">
    <source>
        <dbReference type="ARBA" id="ARBA00012438"/>
    </source>
</evidence>
<keyword evidence="6" id="KW-0716">Sensory transduction</keyword>
<comment type="catalytic activity">
    <reaction evidence="1">
        <text>ATP + protein L-histidine = ADP + protein N-phospho-L-histidine.</text>
        <dbReference type="EC" id="2.7.13.3"/>
    </reaction>
</comment>
<reference evidence="23 24" key="1">
    <citation type="submission" date="2024-01" db="EMBL/GenBank/DDBJ databases">
        <title>Multi-omics insights into the function and evolution of sodium benzoate biodegradation pathways in Benzoatithermus flavus gen. nov., sp. nov. from hot spring.</title>
        <authorList>
            <person name="Hu C.-J."/>
            <person name="Li W.-J."/>
        </authorList>
    </citation>
    <scope>NUCLEOTIDE SEQUENCE [LARGE SCALE GENOMIC DNA]</scope>
    <source>
        <strain evidence="23 24">SYSU G07066</strain>
    </source>
</reference>
<evidence type="ECO:0000256" key="9">
    <source>
        <dbReference type="ARBA" id="ARBA00022679"/>
    </source>
</evidence>
<sequence length="717" mass="77936">MSLVTRLHLLVVLAVLPAIGIQGWDELILRRDREVQVRAEALRLAQSAAGELDGILDGARTLLLSLAAAPSVRRQDAVACRQLVTELAHGIEKYVAVGAVDGSGRWFCAGDDVPVASLDASGTAWFETGRKGEGFAVGTYTQNPLTGRGVLPMTLPFAGPDGRTGGLVHASLDLAWLSRHFAARVLPPGATLAVTSRDGSPILRLPEAAQVGQPVREELRWMLAADRPGVLAGIDDDASRIIAYVPPAATTNRSLLVIVSLSPREALPELATASWRGLLLIGSCLLLALAAAHFAGRAFIVQPVEALLRAAERWRAGDFGARAGLADRHSELARLGAAFDGMAASLEAHEAQMQETLEALKESEARFRQFAENSHDVLWIFDRQRNRHDYISPAFAQIWGRSGDALLRGEIAFLDTVHPDDRAKVEKALPEVLGGREVALTYRIVRPDGGIRWIRDSGFPIRDGAGRIVRAGGICRDVTEWAMITQERERSLRERELMLREINHRVKNNLQVIISLLRLQANRSGSDEVRDAFDEACGRVSTITELHSALFEGTQISTLDFGSYLHELCARLEAGMRGARVGEIRIEVDSQPGSAIDLDRAVPLGLIVNELVTNAIRHGLADRHGGTVQVRFRPDGDRYVLSVHDDGPGIVANGETVLEQGLGMQLVHGFVKRLQGTLTIDGTHGFEAVVNFPARSERHRRETGPEPRPEADPALPP</sequence>
<dbReference type="CDD" id="cd06225">
    <property type="entry name" value="HAMP"/>
    <property type="match status" value="1"/>
</dbReference>
<evidence type="ECO:0000256" key="8">
    <source>
        <dbReference type="ARBA" id="ARBA00022643"/>
    </source>
</evidence>
<keyword evidence="13" id="KW-0067">ATP-binding</keyword>
<evidence type="ECO:0000256" key="5">
    <source>
        <dbReference type="ARBA" id="ARBA00022553"/>
    </source>
</evidence>
<dbReference type="InterPro" id="IPR005467">
    <property type="entry name" value="His_kinase_dom"/>
</dbReference>
<keyword evidence="8" id="KW-0288">FMN</keyword>
<dbReference type="PANTHER" id="PTHR41523:SF8">
    <property type="entry name" value="ETHYLENE RESPONSE SENSOR PROTEIN"/>
    <property type="match status" value="1"/>
</dbReference>
<keyword evidence="15" id="KW-0843">Virulence</keyword>
<evidence type="ECO:0000256" key="16">
    <source>
        <dbReference type="ARBA" id="ARBA00023170"/>
    </source>
</evidence>
<gene>
    <name evidence="23" type="ORF">U1T56_20730</name>
</gene>
<comment type="subcellular location">
    <subcellularLocation>
        <location evidence="2">Membrane</location>
    </subcellularLocation>
</comment>
<dbReference type="SMART" id="SM00911">
    <property type="entry name" value="HWE_HK"/>
    <property type="match status" value="1"/>
</dbReference>
<feature type="compositionally biased region" description="Basic and acidic residues" evidence="18">
    <location>
        <begin position="695"/>
        <end position="711"/>
    </location>
</feature>
<dbReference type="EMBL" id="JBBLZC010000030">
    <property type="protein sequence ID" value="MEK0085586.1"/>
    <property type="molecule type" value="Genomic_DNA"/>
</dbReference>
<dbReference type="SUPFAM" id="SSF55785">
    <property type="entry name" value="PYP-like sensor domain (PAS domain)"/>
    <property type="match status" value="1"/>
</dbReference>
<feature type="domain" description="PAC" evidence="21">
    <location>
        <begin position="438"/>
        <end position="490"/>
    </location>
</feature>
<dbReference type="Pfam" id="PF00672">
    <property type="entry name" value="HAMP"/>
    <property type="match status" value="1"/>
</dbReference>
<dbReference type="PROSITE" id="PS50109">
    <property type="entry name" value="HIS_KIN"/>
    <property type="match status" value="1"/>
</dbReference>
<dbReference type="SMART" id="SM00086">
    <property type="entry name" value="PAC"/>
    <property type="match status" value="1"/>
</dbReference>
<dbReference type="Gene3D" id="3.30.450.20">
    <property type="entry name" value="PAS domain"/>
    <property type="match status" value="2"/>
</dbReference>
<dbReference type="CDD" id="cd12915">
    <property type="entry name" value="PDC2_DGC_like"/>
    <property type="match status" value="1"/>
</dbReference>
<dbReference type="Gene3D" id="3.30.565.10">
    <property type="entry name" value="Histidine kinase-like ATPase, C-terminal domain"/>
    <property type="match status" value="1"/>
</dbReference>
<feature type="domain" description="HAMP" evidence="22">
    <location>
        <begin position="298"/>
        <end position="351"/>
    </location>
</feature>
<evidence type="ECO:0000259" key="19">
    <source>
        <dbReference type="PROSITE" id="PS50109"/>
    </source>
</evidence>
<evidence type="ECO:0000256" key="15">
    <source>
        <dbReference type="ARBA" id="ARBA00023026"/>
    </source>
</evidence>
<feature type="domain" description="Histidine kinase" evidence="19">
    <location>
        <begin position="501"/>
        <end position="696"/>
    </location>
</feature>
<dbReference type="InterPro" id="IPR001610">
    <property type="entry name" value="PAC"/>
</dbReference>
<dbReference type="InterPro" id="IPR035965">
    <property type="entry name" value="PAS-like_dom_sf"/>
</dbReference>
<evidence type="ECO:0000256" key="1">
    <source>
        <dbReference type="ARBA" id="ARBA00000085"/>
    </source>
</evidence>
<keyword evidence="24" id="KW-1185">Reference proteome</keyword>
<dbReference type="RefSeq" id="WP_418161436.1">
    <property type="nucleotide sequence ID" value="NZ_JBBLZC010000030.1"/>
</dbReference>
<proteinExistence type="predicted"/>
<accession>A0ABU8XX07</accession>
<evidence type="ECO:0000256" key="2">
    <source>
        <dbReference type="ARBA" id="ARBA00004370"/>
    </source>
</evidence>
<dbReference type="GO" id="GO:0016301">
    <property type="term" value="F:kinase activity"/>
    <property type="evidence" value="ECO:0007669"/>
    <property type="project" value="UniProtKB-KW"/>
</dbReference>
<dbReference type="SMART" id="SM00304">
    <property type="entry name" value="HAMP"/>
    <property type="match status" value="1"/>
</dbReference>
<dbReference type="InterPro" id="IPR003660">
    <property type="entry name" value="HAMP_dom"/>
</dbReference>
<name>A0ABU8XX07_9PROT</name>
<dbReference type="Proteomes" id="UP001375743">
    <property type="component" value="Unassembled WGS sequence"/>
</dbReference>
<feature type="domain" description="PAS" evidence="20">
    <location>
        <begin position="363"/>
        <end position="436"/>
    </location>
</feature>
<evidence type="ECO:0000256" key="17">
    <source>
        <dbReference type="SAM" id="Coils"/>
    </source>
</evidence>
<dbReference type="SMART" id="SM00091">
    <property type="entry name" value="PAS"/>
    <property type="match status" value="1"/>
</dbReference>
<dbReference type="InterPro" id="IPR003594">
    <property type="entry name" value="HATPase_dom"/>
</dbReference>
<keyword evidence="11" id="KW-0547">Nucleotide-binding</keyword>
<dbReference type="CDD" id="cd00130">
    <property type="entry name" value="PAS"/>
    <property type="match status" value="1"/>
</dbReference>
<dbReference type="Pfam" id="PF08447">
    <property type="entry name" value="PAS_3"/>
    <property type="match status" value="1"/>
</dbReference>
<evidence type="ECO:0000256" key="11">
    <source>
        <dbReference type="ARBA" id="ARBA00022741"/>
    </source>
</evidence>
<evidence type="ECO:0000256" key="6">
    <source>
        <dbReference type="ARBA" id="ARBA00022606"/>
    </source>
</evidence>
<evidence type="ECO:0000259" key="20">
    <source>
        <dbReference type="PROSITE" id="PS50112"/>
    </source>
</evidence>
<evidence type="ECO:0000256" key="4">
    <source>
        <dbReference type="ARBA" id="ARBA00022543"/>
    </source>
</evidence>
<keyword evidence="9" id="KW-0808">Transferase</keyword>
<evidence type="ECO:0000313" key="23">
    <source>
        <dbReference type="EMBL" id="MEK0085586.1"/>
    </source>
</evidence>
<dbReference type="SMART" id="SM00387">
    <property type="entry name" value="HATPase_c"/>
    <property type="match status" value="1"/>
</dbReference>